<name>A0AAP2Z3G9_9EURY</name>
<evidence type="ECO:0000313" key="2">
    <source>
        <dbReference type="EMBL" id="MCU4744564.1"/>
    </source>
</evidence>
<protein>
    <submittedName>
        <fullName evidence="2">Uncharacterized protein</fullName>
    </submittedName>
</protein>
<feature type="transmembrane region" description="Helical" evidence="1">
    <location>
        <begin position="15"/>
        <end position="37"/>
    </location>
</feature>
<gene>
    <name evidence="2" type="ORF">OB960_24650</name>
</gene>
<keyword evidence="1" id="KW-1133">Transmembrane helix</keyword>
<proteinExistence type="predicted"/>
<accession>A0AAP2Z3G9</accession>
<dbReference type="EMBL" id="JAOPKA010000032">
    <property type="protein sequence ID" value="MCU4744564.1"/>
    <property type="molecule type" value="Genomic_DNA"/>
</dbReference>
<keyword evidence="1" id="KW-0472">Membrane</keyword>
<reference evidence="2" key="1">
    <citation type="submission" date="2022-09" db="EMBL/GenBank/DDBJ databases">
        <title>Enrichment on poylsaccharides allowed isolation of novel metabolic and taxonomic groups of Haloarchaea.</title>
        <authorList>
            <person name="Sorokin D.Y."/>
            <person name="Elcheninov A.G."/>
            <person name="Khizhniak T.V."/>
            <person name="Kolganova T.V."/>
            <person name="Kublanov I.V."/>
        </authorList>
    </citation>
    <scope>NUCLEOTIDE SEQUENCE</scope>
    <source>
        <strain evidence="2">AArc-xg1-1</strain>
    </source>
</reference>
<feature type="transmembrane region" description="Helical" evidence="1">
    <location>
        <begin position="97"/>
        <end position="122"/>
    </location>
</feature>
<evidence type="ECO:0000313" key="3">
    <source>
        <dbReference type="Proteomes" id="UP001321018"/>
    </source>
</evidence>
<organism evidence="2 3">
    <name type="scientific">Natronoglomus mannanivorans</name>
    <dbReference type="NCBI Taxonomy" id="2979990"/>
    <lineage>
        <taxon>Archaea</taxon>
        <taxon>Methanobacteriati</taxon>
        <taxon>Methanobacteriota</taxon>
        <taxon>Stenosarchaea group</taxon>
        <taxon>Halobacteria</taxon>
        <taxon>Halobacteriales</taxon>
        <taxon>Natrialbaceae</taxon>
        <taxon>Natronoglomus</taxon>
    </lineage>
</organism>
<feature type="transmembrane region" description="Helical" evidence="1">
    <location>
        <begin position="134"/>
        <end position="152"/>
    </location>
</feature>
<dbReference type="AlphaFoldDB" id="A0AAP2Z3G9"/>
<dbReference type="Proteomes" id="UP001321018">
    <property type="component" value="Unassembled WGS sequence"/>
</dbReference>
<evidence type="ECO:0000256" key="1">
    <source>
        <dbReference type="SAM" id="Phobius"/>
    </source>
</evidence>
<sequence>MNHNLTRSIRTNRRAIAWGTVVGVGVFLLFGLVTGLIRNPLYVRMVPRTPIDYLFLTLTALLAGIYAAQRVTTEVDEARLEGDGETEDAHSSNENRFVMGGLLGGFLAVGCPICNVFLLALFSSSALMTYFDPLRPVLGAISVALLAGLIYVRHRRSCPTCDP</sequence>
<keyword evidence="1" id="KW-0812">Transmembrane</keyword>
<dbReference type="RefSeq" id="WP_338006370.1">
    <property type="nucleotide sequence ID" value="NZ_JAOPKA010000032.1"/>
</dbReference>
<comment type="caution">
    <text evidence="2">The sequence shown here is derived from an EMBL/GenBank/DDBJ whole genome shotgun (WGS) entry which is preliminary data.</text>
</comment>